<feature type="transmembrane region" description="Helical" evidence="7">
    <location>
        <begin position="520"/>
        <end position="540"/>
    </location>
</feature>
<dbReference type="eggNOG" id="COG1714">
    <property type="taxonomic scope" value="Bacteria"/>
</dbReference>
<feature type="domain" description="RDD" evidence="8">
    <location>
        <begin position="408"/>
        <end position="557"/>
    </location>
</feature>
<feature type="domain" description="DUF2510" evidence="9">
    <location>
        <begin position="12"/>
        <end position="43"/>
    </location>
</feature>
<evidence type="ECO:0000259" key="8">
    <source>
        <dbReference type="Pfam" id="PF06271"/>
    </source>
</evidence>
<evidence type="ECO:0000256" key="5">
    <source>
        <dbReference type="ARBA" id="ARBA00023136"/>
    </source>
</evidence>
<feature type="compositionally biased region" description="Low complexity" evidence="6">
    <location>
        <begin position="268"/>
        <end position="279"/>
    </location>
</feature>
<sequence length="564" mass="57881">MTVQPPAERPAPGYYPDPSIPGFVRYWDGDAWTPGSARPAPQDGAPLPPPPRVGARGGVRVAPPPPPRPAAVEETGPVFLDETGAARLIVPPEPTPSVWSAQAQPGLLETGAVPQHVTWGVPGQDPAPVVPAAPAVAADPDDELASALRLALSQTRRAQLPPPAHYETAHWTTPAPRPETPTPAPDPSASQRAIGSVAPAPEGGTVPVADPAARAGVPELYAGASPAWASPPGDVQGPGERAGVPEMGPPLEWPPRRDAASALREDGAAQPPARPGPAGSDAYASQRVIGSEAPAPEGGAGPAARAGVPEMGPPLEWPPRRAAEPRQEPASHAAAPAAPAASAARAAEPVGERTGSGLRPRVAPVAGAAGEVSQAKKAQPAAERQGSARAGRAASGVGQRRPKAVRPALLGPRIGARLVDTLVTYAVVGVLGVVLVQRVTLHLQAKVDAARASGLPQTVWLVDGTVLADAGLLLAALLVVGVVYETIPVAVWGRTLGKAIFGLSVLDARTKARPRLGRTFLRTALCQTLVFLLLGILELVPCAADRKLRQSWHDRLGGTYVVKR</sequence>
<feature type="compositionally biased region" description="Pro residues" evidence="6">
    <location>
        <begin position="175"/>
        <end position="186"/>
    </location>
</feature>
<dbReference type="AlphaFoldDB" id="A0A1H7RLA1"/>
<evidence type="ECO:0000259" key="9">
    <source>
        <dbReference type="Pfam" id="PF10708"/>
    </source>
</evidence>
<evidence type="ECO:0000256" key="4">
    <source>
        <dbReference type="ARBA" id="ARBA00022989"/>
    </source>
</evidence>
<dbReference type="Proteomes" id="UP000183015">
    <property type="component" value="Unassembled WGS sequence"/>
</dbReference>
<keyword evidence="2" id="KW-1003">Cell membrane</keyword>
<evidence type="ECO:0000313" key="11">
    <source>
        <dbReference type="Proteomes" id="UP000183015"/>
    </source>
</evidence>
<name>A0A1H7RLA1_STRJI</name>
<evidence type="ECO:0000256" key="1">
    <source>
        <dbReference type="ARBA" id="ARBA00004651"/>
    </source>
</evidence>
<dbReference type="PANTHER" id="PTHR36115:SF4">
    <property type="entry name" value="MEMBRANE PROTEIN"/>
    <property type="match status" value="1"/>
</dbReference>
<gene>
    <name evidence="10" type="ORF">SAMN05414137_110195</name>
</gene>
<accession>A0A1H7RLA1</accession>
<dbReference type="InterPro" id="IPR018929">
    <property type="entry name" value="DUF2510"/>
</dbReference>
<keyword evidence="4 7" id="KW-1133">Transmembrane helix</keyword>
<reference evidence="11" key="1">
    <citation type="submission" date="2016-10" db="EMBL/GenBank/DDBJ databases">
        <authorList>
            <person name="Varghese N."/>
        </authorList>
    </citation>
    <scope>NUCLEOTIDE SEQUENCE [LARGE SCALE GENOMIC DNA]</scope>
    <source>
        <strain evidence="11">DSM 45096 / BCRC 16803 / CGMCC 4.1857 / CIP 109030 / JCM 12277 / KCTC 19219 / NBRC 100920 / 33214</strain>
    </source>
</reference>
<protein>
    <submittedName>
        <fullName evidence="10">Uncharacterized membrane protein YckC, RDD family</fullName>
    </submittedName>
</protein>
<evidence type="ECO:0000256" key="2">
    <source>
        <dbReference type="ARBA" id="ARBA00022475"/>
    </source>
</evidence>
<dbReference type="InterPro" id="IPR010432">
    <property type="entry name" value="RDD"/>
</dbReference>
<dbReference type="InterPro" id="IPR051791">
    <property type="entry name" value="Pra-immunoreactive"/>
</dbReference>
<dbReference type="GO" id="GO:0005886">
    <property type="term" value="C:plasma membrane"/>
    <property type="evidence" value="ECO:0007669"/>
    <property type="project" value="UniProtKB-SubCell"/>
</dbReference>
<comment type="subcellular location">
    <subcellularLocation>
        <location evidence="1">Cell membrane</location>
        <topology evidence="1">Multi-pass membrane protein</topology>
    </subcellularLocation>
</comment>
<dbReference type="EMBL" id="FOAZ01000010">
    <property type="protein sequence ID" value="SEL60983.1"/>
    <property type="molecule type" value="Genomic_DNA"/>
</dbReference>
<dbReference type="Pfam" id="PF06271">
    <property type="entry name" value="RDD"/>
    <property type="match status" value="1"/>
</dbReference>
<feature type="compositionally biased region" description="Low complexity" evidence="6">
    <location>
        <begin position="292"/>
        <end position="310"/>
    </location>
</feature>
<feature type="region of interest" description="Disordered" evidence="6">
    <location>
        <begin position="156"/>
        <end position="210"/>
    </location>
</feature>
<keyword evidence="5 7" id="KW-0472">Membrane</keyword>
<feature type="compositionally biased region" description="Low complexity" evidence="6">
    <location>
        <begin position="381"/>
        <end position="399"/>
    </location>
</feature>
<proteinExistence type="predicted"/>
<feature type="compositionally biased region" description="Low complexity" evidence="6">
    <location>
        <begin position="330"/>
        <end position="347"/>
    </location>
</feature>
<feature type="compositionally biased region" description="Basic and acidic residues" evidence="6">
    <location>
        <begin position="254"/>
        <end position="267"/>
    </location>
</feature>
<organism evidence="10 11">
    <name type="scientific">Streptacidiphilus jiangxiensis</name>
    <dbReference type="NCBI Taxonomy" id="235985"/>
    <lineage>
        <taxon>Bacteria</taxon>
        <taxon>Bacillati</taxon>
        <taxon>Actinomycetota</taxon>
        <taxon>Actinomycetes</taxon>
        <taxon>Kitasatosporales</taxon>
        <taxon>Streptomycetaceae</taxon>
        <taxon>Streptacidiphilus</taxon>
    </lineage>
</organism>
<evidence type="ECO:0000313" key="10">
    <source>
        <dbReference type="EMBL" id="SEL60983.1"/>
    </source>
</evidence>
<dbReference type="RefSeq" id="WP_075004001.1">
    <property type="nucleotide sequence ID" value="NZ_FOAZ01000010.1"/>
</dbReference>
<feature type="compositionally biased region" description="Pro residues" evidence="6">
    <location>
        <begin position="7"/>
        <end position="19"/>
    </location>
</feature>
<dbReference type="PRINTS" id="PR01217">
    <property type="entry name" value="PRICHEXTENSN"/>
</dbReference>
<feature type="transmembrane region" description="Helical" evidence="7">
    <location>
        <begin position="460"/>
        <end position="484"/>
    </location>
</feature>
<evidence type="ECO:0000256" key="3">
    <source>
        <dbReference type="ARBA" id="ARBA00022692"/>
    </source>
</evidence>
<feature type="compositionally biased region" description="Basic and acidic residues" evidence="6">
    <location>
        <begin position="318"/>
        <end position="329"/>
    </location>
</feature>
<keyword evidence="11" id="KW-1185">Reference proteome</keyword>
<keyword evidence="3 7" id="KW-0812">Transmembrane</keyword>
<dbReference type="PANTHER" id="PTHR36115">
    <property type="entry name" value="PROLINE-RICH ANTIGEN HOMOLOG-RELATED"/>
    <property type="match status" value="1"/>
</dbReference>
<evidence type="ECO:0000256" key="6">
    <source>
        <dbReference type="SAM" id="MobiDB-lite"/>
    </source>
</evidence>
<dbReference type="STRING" id="235985.SAMN05414137_110195"/>
<dbReference type="Pfam" id="PF10708">
    <property type="entry name" value="DUF2510"/>
    <property type="match status" value="1"/>
</dbReference>
<evidence type="ECO:0000256" key="7">
    <source>
        <dbReference type="SAM" id="Phobius"/>
    </source>
</evidence>
<feature type="region of interest" description="Disordered" evidence="6">
    <location>
        <begin position="26"/>
        <end position="73"/>
    </location>
</feature>
<feature type="region of interest" description="Disordered" evidence="6">
    <location>
        <begin position="225"/>
        <end position="401"/>
    </location>
</feature>
<feature type="region of interest" description="Disordered" evidence="6">
    <location>
        <begin position="1"/>
        <end position="20"/>
    </location>
</feature>
<feature type="transmembrane region" description="Helical" evidence="7">
    <location>
        <begin position="422"/>
        <end position="439"/>
    </location>
</feature>